<sequence length="125" mass="12371">MNNSIKNHLIHQQRPLYLQPQRQDGSYPSMDVAAGGGSGGDGGEAGGPSAEAMDSSGDGAGGSGGGGGAAAAIPSMAAATNVGGPTRKRRAASVFSAEVPNTDVDPTVDIPSSSSVHTKNKPRKK</sequence>
<dbReference type="EMBL" id="JAAAUQ010000782">
    <property type="protein sequence ID" value="KAF9147608.1"/>
    <property type="molecule type" value="Genomic_DNA"/>
</dbReference>
<feature type="compositionally biased region" description="Low complexity" evidence="1">
    <location>
        <begin position="12"/>
        <end position="23"/>
    </location>
</feature>
<protein>
    <submittedName>
        <fullName evidence="2">Uncharacterized protein</fullName>
    </submittedName>
</protein>
<gene>
    <name evidence="2" type="ORF">BG015_010713</name>
</gene>
<evidence type="ECO:0000313" key="3">
    <source>
        <dbReference type="Proteomes" id="UP000748756"/>
    </source>
</evidence>
<feature type="compositionally biased region" description="Gly residues" evidence="1">
    <location>
        <begin position="58"/>
        <end position="69"/>
    </location>
</feature>
<dbReference type="Proteomes" id="UP000748756">
    <property type="component" value="Unassembled WGS sequence"/>
</dbReference>
<reference evidence="2" key="1">
    <citation type="journal article" date="2020" name="Fungal Divers.">
        <title>Resolving the Mortierellaceae phylogeny through synthesis of multi-gene phylogenetics and phylogenomics.</title>
        <authorList>
            <person name="Vandepol N."/>
            <person name="Liber J."/>
            <person name="Desiro A."/>
            <person name="Na H."/>
            <person name="Kennedy M."/>
            <person name="Barry K."/>
            <person name="Grigoriev I.V."/>
            <person name="Miller A.N."/>
            <person name="O'Donnell K."/>
            <person name="Stajich J.E."/>
            <person name="Bonito G."/>
        </authorList>
    </citation>
    <scope>NUCLEOTIDE SEQUENCE</scope>
    <source>
        <strain evidence="2">NRRL 6426</strain>
    </source>
</reference>
<accession>A0A9P5RTL4</accession>
<dbReference type="OrthoDB" id="2431340at2759"/>
<evidence type="ECO:0000313" key="2">
    <source>
        <dbReference type="EMBL" id="KAF9147608.1"/>
    </source>
</evidence>
<dbReference type="AlphaFoldDB" id="A0A9P5RTL4"/>
<name>A0A9P5RTL4_9FUNG</name>
<evidence type="ECO:0000256" key="1">
    <source>
        <dbReference type="SAM" id="MobiDB-lite"/>
    </source>
</evidence>
<keyword evidence="3" id="KW-1185">Reference proteome</keyword>
<feature type="compositionally biased region" description="Low complexity" evidence="1">
    <location>
        <begin position="47"/>
        <end position="57"/>
    </location>
</feature>
<comment type="caution">
    <text evidence="2">The sequence shown here is derived from an EMBL/GenBank/DDBJ whole genome shotgun (WGS) entry which is preliminary data.</text>
</comment>
<feature type="compositionally biased region" description="Gly residues" evidence="1">
    <location>
        <begin position="34"/>
        <end position="46"/>
    </location>
</feature>
<organism evidence="2 3">
    <name type="scientific">Linnemannia schmuckeri</name>
    <dbReference type="NCBI Taxonomy" id="64567"/>
    <lineage>
        <taxon>Eukaryota</taxon>
        <taxon>Fungi</taxon>
        <taxon>Fungi incertae sedis</taxon>
        <taxon>Mucoromycota</taxon>
        <taxon>Mortierellomycotina</taxon>
        <taxon>Mortierellomycetes</taxon>
        <taxon>Mortierellales</taxon>
        <taxon>Mortierellaceae</taxon>
        <taxon>Linnemannia</taxon>
    </lineage>
</organism>
<feature type="compositionally biased region" description="Low complexity" evidence="1">
    <location>
        <begin position="70"/>
        <end position="79"/>
    </location>
</feature>
<proteinExistence type="predicted"/>
<feature type="region of interest" description="Disordered" evidence="1">
    <location>
        <begin position="1"/>
        <end position="125"/>
    </location>
</feature>